<feature type="transmembrane region" description="Helical" evidence="6">
    <location>
        <begin position="219"/>
        <end position="239"/>
    </location>
</feature>
<evidence type="ECO:0000313" key="9">
    <source>
        <dbReference type="Proteomes" id="UP000060487"/>
    </source>
</evidence>
<feature type="transmembrane region" description="Helical" evidence="6">
    <location>
        <begin position="96"/>
        <end position="113"/>
    </location>
</feature>
<comment type="caution">
    <text evidence="8">The sequence shown here is derived from an EMBL/GenBank/DDBJ whole genome shotgun (WGS) entry which is preliminary data.</text>
</comment>
<dbReference type="InterPro" id="IPR045062">
    <property type="entry name" value="Cyt_c_biogenesis_CcsA/CcmC"/>
</dbReference>
<keyword evidence="2 6" id="KW-0812">Transmembrane</keyword>
<feature type="transmembrane region" description="Helical" evidence="6">
    <location>
        <begin position="71"/>
        <end position="89"/>
    </location>
</feature>
<dbReference type="InterPro" id="IPR017562">
    <property type="entry name" value="Cyt_c_biogenesis_CcsA"/>
</dbReference>
<comment type="subcellular location">
    <subcellularLocation>
        <location evidence="1">Membrane</location>
        <topology evidence="1">Multi-pass membrane protein</topology>
    </subcellularLocation>
</comment>
<organism evidence="8 9">
    <name type="scientific">Candidatus Magnetominusculus xianensis</name>
    <dbReference type="NCBI Taxonomy" id="1748249"/>
    <lineage>
        <taxon>Bacteria</taxon>
        <taxon>Pseudomonadati</taxon>
        <taxon>Nitrospirota</taxon>
        <taxon>Nitrospiria</taxon>
        <taxon>Nitrospirales</taxon>
        <taxon>Nitrospiraceae</taxon>
        <taxon>Candidatus Magnetominusculus</taxon>
    </lineage>
</organism>
<evidence type="ECO:0000259" key="7">
    <source>
        <dbReference type="Pfam" id="PF01578"/>
    </source>
</evidence>
<evidence type="ECO:0000256" key="6">
    <source>
        <dbReference type="SAM" id="Phobius"/>
    </source>
</evidence>
<evidence type="ECO:0000313" key="8">
    <source>
        <dbReference type="EMBL" id="KWT82942.1"/>
    </source>
</evidence>
<sequence length="356" mass="39889">MGSPMLFGIAEVGYFVAMMVYIGYFMFKNKSVGITATALAAGAFLSQTAALILRWVESYGMGIGRAPLTNLYESLIFFVWCLMLGYLIIEFKYKNRTFGAFVTPLAGLALGFIDLTGISKEIEPLVPALQSNWLLAHVTMSFIAYAAFALAFATGMLYLVLSTEKRSESSYIFWTVAGSVFFIVLAAMGADYIKFKVIGTSQELIKGFLFKATFRNESGFIALLSFVAAFALMFFVWRYGYVLKRMVQTFNITLDFLEDLNYKVIAVGFPIFTLGGLIFGAIWADQAWGVYWSWDPKETWSLISWLVYAFYLHARFLRGWRGNKIAVLSSIGFITVIFTYLGVNLFLSGLHSYGEA</sequence>
<keyword evidence="3" id="KW-0201">Cytochrome c-type biogenesis</keyword>
<feature type="transmembrane region" description="Helical" evidence="6">
    <location>
        <begin position="260"/>
        <end position="284"/>
    </location>
</feature>
<feature type="transmembrane region" description="Helical" evidence="6">
    <location>
        <begin position="325"/>
        <end position="347"/>
    </location>
</feature>
<dbReference type="PANTHER" id="PTHR30071">
    <property type="entry name" value="HEME EXPORTER PROTEIN C"/>
    <property type="match status" value="1"/>
</dbReference>
<evidence type="ECO:0000256" key="2">
    <source>
        <dbReference type="ARBA" id="ARBA00022692"/>
    </source>
</evidence>
<gene>
    <name evidence="8" type="ORF">ASN18_2303</name>
</gene>
<feature type="transmembrane region" description="Helical" evidence="6">
    <location>
        <begin position="133"/>
        <end position="159"/>
    </location>
</feature>
<proteinExistence type="predicted"/>
<keyword evidence="4 6" id="KW-1133">Transmembrane helix</keyword>
<accession>A0ABR5SDB2</accession>
<feature type="transmembrane region" description="Helical" evidence="6">
    <location>
        <begin position="171"/>
        <end position="190"/>
    </location>
</feature>
<dbReference type="Pfam" id="PF01578">
    <property type="entry name" value="Cytochrom_C_asm"/>
    <property type="match status" value="2"/>
</dbReference>
<evidence type="ECO:0000256" key="3">
    <source>
        <dbReference type="ARBA" id="ARBA00022748"/>
    </source>
</evidence>
<feature type="domain" description="Cytochrome c assembly protein" evidence="7">
    <location>
        <begin position="69"/>
        <end position="168"/>
    </location>
</feature>
<dbReference type="NCBIfam" id="TIGR03144">
    <property type="entry name" value="cytochr_II_ccsB"/>
    <property type="match status" value="1"/>
</dbReference>
<evidence type="ECO:0000256" key="4">
    <source>
        <dbReference type="ARBA" id="ARBA00022989"/>
    </source>
</evidence>
<dbReference type="EMBL" id="LNQR01000081">
    <property type="protein sequence ID" value="KWT82942.1"/>
    <property type="molecule type" value="Genomic_DNA"/>
</dbReference>
<keyword evidence="9" id="KW-1185">Reference proteome</keyword>
<evidence type="ECO:0000256" key="5">
    <source>
        <dbReference type="ARBA" id="ARBA00023136"/>
    </source>
</evidence>
<feature type="transmembrane region" description="Helical" evidence="6">
    <location>
        <begin position="299"/>
        <end position="318"/>
    </location>
</feature>
<evidence type="ECO:0000256" key="1">
    <source>
        <dbReference type="ARBA" id="ARBA00004141"/>
    </source>
</evidence>
<keyword evidence="5 6" id="KW-0472">Membrane</keyword>
<protein>
    <submittedName>
        <fullName evidence="8">Cytochrome C biogenesis protein CcsB</fullName>
    </submittedName>
</protein>
<feature type="domain" description="Cytochrome c assembly protein" evidence="7">
    <location>
        <begin position="222"/>
        <end position="351"/>
    </location>
</feature>
<dbReference type="PANTHER" id="PTHR30071:SF1">
    <property type="entry name" value="CYTOCHROME B_B6 PROTEIN-RELATED"/>
    <property type="match status" value="1"/>
</dbReference>
<dbReference type="InterPro" id="IPR002541">
    <property type="entry name" value="Cyt_c_assembly"/>
</dbReference>
<dbReference type="Proteomes" id="UP000060487">
    <property type="component" value="Unassembled WGS sequence"/>
</dbReference>
<reference evidence="8 9" key="1">
    <citation type="submission" date="2015-11" db="EMBL/GenBank/DDBJ databases">
        <authorList>
            <person name="Lin W."/>
        </authorList>
    </citation>
    <scope>NUCLEOTIDE SEQUENCE [LARGE SCALE GENOMIC DNA]</scope>
    <source>
        <strain evidence="8 9">HCH-1</strain>
    </source>
</reference>
<name>A0ABR5SDB2_9BACT</name>
<feature type="transmembrane region" description="Helical" evidence="6">
    <location>
        <begin position="6"/>
        <end position="27"/>
    </location>
</feature>
<feature type="transmembrane region" description="Helical" evidence="6">
    <location>
        <begin position="34"/>
        <end position="56"/>
    </location>
</feature>
<dbReference type="RefSeq" id="WP_236861701.1">
    <property type="nucleotide sequence ID" value="NZ_LNQR01000081.1"/>
</dbReference>